<keyword evidence="1" id="KW-0472">Membrane</keyword>
<feature type="transmembrane region" description="Helical" evidence="1">
    <location>
        <begin position="64"/>
        <end position="88"/>
    </location>
</feature>
<evidence type="ECO:0000256" key="1">
    <source>
        <dbReference type="SAM" id="Phobius"/>
    </source>
</evidence>
<protein>
    <submittedName>
        <fullName evidence="2">Uncharacterized protein</fullName>
    </submittedName>
</protein>
<proteinExistence type="predicted"/>
<evidence type="ECO:0000313" key="2">
    <source>
        <dbReference type="EMBL" id="KAF2703818.1"/>
    </source>
</evidence>
<keyword evidence="1" id="KW-1133">Transmembrane helix</keyword>
<dbReference type="Proteomes" id="UP000799428">
    <property type="component" value="Unassembled WGS sequence"/>
</dbReference>
<evidence type="ECO:0000313" key="3">
    <source>
        <dbReference type="Proteomes" id="UP000799428"/>
    </source>
</evidence>
<reference evidence="2" key="1">
    <citation type="journal article" date="2020" name="Stud. Mycol.">
        <title>101 Dothideomycetes genomes: a test case for predicting lifestyles and emergence of pathogens.</title>
        <authorList>
            <person name="Haridas S."/>
            <person name="Albert R."/>
            <person name="Binder M."/>
            <person name="Bloem J."/>
            <person name="Labutti K."/>
            <person name="Salamov A."/>
            <person name="Andreopoulos B."/>
            <person name="Baker S."/>
            <person name="Barry K."/>
            <person name="Bills G."/>
            <person name="Bluhm B."/>
            <person name="Cannon C."/>
            <person name="Castanera R."/>
            <person name="Culley D."/>
            <person name="Daum C."/>
            <person name="Ezra D."/>
            <person name="Gonzalez J."/>
            <person name="Henrissat B."/>
            <person name="Kuo A."/>
            <person name="Liang C."/>
            <person name="Lipzen A."/>
            <person name="Lutzoni F."/>
            <person name="Magnuson J."/>
            <person name="Mondo S."/>
            <person name="Nolan M."/>
            <person name="Ohm R."/>
            <person name="Pangilinan J."/>
            <person name="Park H.-J."/>
            <person name="Ramirez L."/>
            <person name="Alfaro M."/>
            <person name="Sun H."/>
            <person name="Tritt A."/>
            <person name="Yoshinaga Y."/>
            <person name="Zwiers L.-H."/>
            <person name="Turgeon B."/>
            <person name="Goodwin S."/>
            <person name="Spatafora J."/>
            <person name="Crous P."/>
            <person name="Grigoriev I."/>
        </authorList>
    </citation>
    <scope>NUCLEOTIDE SEQUENCE</scope>
    <source>
        <strain evidence="2">CBS 279.74</strain>
    </source>
</reference>
<dbReference type="AlphaFoldDB" id="A0A6G1JTE9"/>
<dbReference type="EMBL" id="MU005785">
    <property type="protein sequence ID" value="KAF2703818.1"/>
    <property type="molecule type" value="Genomic_DNA"/>
</dbReference>
<sequence>MYILNVDTYICTKVYRGGVVQGVAQGLYRCSERGRAVEMLCQAMSKRASASREKKEKTGYGSPCLVVSISVFIAVFCCFYDGCLWLFLCLSLAVFIPVVCCRLLLSAVVCLLSFTVVCCRLFTVVYCRLLSSTVVRCRSLSSTVVRCRLPLFAVGSLWARADVCFRTRGQAMQHSLGDGDGDGDGDRYGQGDERRAAGRVVAGHVHMIWISTCGVSRYHLILPYLLHTQYHRQYIIHG</sequence>
<gene>
    <name evidence="2" type="ORF">K504DRAFT_172033</name>
</gene>
<feature type="transmembrane region" description="Helical" evidence="1">
    <location>
        <begin position="94"/>
        <end position="122"/>
    </location>
</feature>
<keyword evidence="3" id="KW-1185">Reference proteome</keyword>
<keyword evidence="1" id="KW-0812">Transmembrane</keyword>
<accession>A0A6G1JTE9</accession>
<organism evidence="2 3">
    <name type="scientific">Pleomassaria siparia CBS 279.74</name>
    <dbReference type="NCBI Taxonomy" id="1314801"/>
    <lineage>
        <taxon>Eukaryota</taxon>
        <taxon>Fungi</taxon>
        <taxon>Dikarya</taxon>
        <taxon>Ascomycota</taxon>
        <taxon>Pezizomycotina</taxon>
        <taxon>Dothideomycetes</taxon>
        <taxon>Pleosporomycetidae</taxon>
        <taxon>Pleosporales</taxon>
        <taxon>Pleomassariaceae</taxon>
        <taxon>Pleomassaria</taxon>
    </lineage>
</organism>
<name>A0A6G1JTE9_9PLEO</name>